<sequence length="2306" mass="245957">MSEMFEDMLSAEVLTPTWTYEAQFGPLTSPLACAGDKLIGVADSTVFAIDIHNGQLACTPKEGKGGWVFQLQDRYGAAPRVTACDGVVYLMDGEKLLALRLADASPLPNWTAPKLGRASSLIAHRGVVMAVYLDPKKGASKVAGFVAATGAKAFEPVEISRRSAGPAGYGEDAVFFAAGDKLHGVNLRSGDARWTFALEDDKITDVVAPCAAKSVVLASGRCLYGIDINNGTKRFRIEPSAAGHAVWHTPAIHVPSTVHSATKAVNLRAARPQASAQGLLRADAEADAQAANLSAGFAVATNSQGDLICLSLADGGIRWSRKLNSPGEPNIIDGVVHIKTHEGRQLERFKVENGNAAGVAYTLPSLPSTQPAVITNGTLFLPDEAGNIAARPYSATQAAAYFDGAASMIDIRPDGDQFDFGERNFTVEAWFRSSAGGEILCGYPTTKDSNAHGFRLNLAPDGQIRVGIFSTDGKRHSMGRTNATGACDGHWHHVALVRRADTYLIVLDGIAQEVRLPDIEGAERLSIGGHAAIAIGAFVPEQGAKASGFFSGLIREVRLWKCAMEAALIETNRKTALSGAEPQLLGLWRLDEVHSPGDKQPVQPHNAVSRHRIRAQFINRASRPSDLMMDRSAFPYLLRESAKQWPYANTWGARGQSQVVGSPALSTNGVVAFSTGNVLYAVGAQDGRRKWSMDIASRTSDPVAEGGGFLLLTQDDSLIHIDARSGAKIQVPAFAGMRHNHDEALPAPATDPNYIAAATGGGRASVVICTRDADAGIEISLPGTPVRLAFCNAGLLVLTQADGNFTLHLVDCKTGKVNGRRRIAADAFCAAGSWIFAVADGAVQKLAAADIGGAPLTVSAELGCAATGLAASLDDDLLAIGTEAGKVLGFSLSELAPAWSTALPIGRTGGAWNAINRPVFDQASRIICTTSSGTIAALSGETGSLLGLYHAENGAIGTPAVYAGTVYTGCRDTIANALDFELDGAMHSIVFGDTMALRLNLDRHGNPIADGKQHAVIDTNTEGATLHLMEVHQSCVEAWVNVPRLTEDAAARVGGGIVGIVPTEESGFDINLWMESDGTVHYASRAKEEGGWSGVHVKAATKITDGRWHHLAVSRRLALPSEKAGAPDHIILYVDGVAVPVEHLSAPASPRVAASGLKAYVGATVAEDLGAARPFCGMIAEVRVWDTYRAAPEIASRMQVKLRGDEPDLLAYWNFDYQAVHDSALQGHSGQLAQAPTAAAPAWWLTDLPFSVPNYPHITTAASVSQVEADGTPLYALTAKVCAADGSGMAGKRVEMWYILRKPGDPASIWINGTEVQGVKPGTEPDPVLLAAKAARVFSAVTGADGTLKLTVASSQRGHGPSLDLWTSFMPVNERFHVNVLIDNQKLAKPAPPTLTAQAKLLQDYHYTRGDKVDHKKDRSTWRIVLRARESNDMIRPREPITLWASTTATIEVNGARHTVNSERSVTLDAELNGEMTVVMEANELTAPTLYARAGFMHRNDRIVIHADQDAQQQLSAIKAEDMTRARVTNWKRPEDGGKDDKGETLLNREHHAHAGDISQAVRQVASSVKAEDDHTMLRNRISPARRKLAQMRAAENGEDVALLMAGENGTMQQPRIAAMRQEEAGAQTDRVALLRTMAGTPRIAPANPDAFRGSLGGAMGFVIEAGGTEGFSYRPLYTEEEVERARDVPTPVLHAPALLGNIFDDMWSGIKDTATNIYDGAKSIVVSVGEAVQIAVTKMVNGIKRVVHAVVATVQDALKAVAGFFEQIAVAIKKVIAFLRALFDWGAILEAQRYFRDLLRDAFKMQSKTLKDKALLKKVLGVATGNPPPVPAGKGSLNGAAREGGGRDSPVIAGSDGVQANSMFEKTRTGEISSSQSNPKGVELTAPGGDPVAGIENLLIGLAGSVLDLSPGDLIAQVKKAVSGGMSAIADQLADTCSTMAEAMDAIIAILDTTIYIPFVSELYKWITGEDLSLLSLLCLGLGVFFNTLYAFVTLLVDGEARTFISDAKANSQGGKRKEIAGPETMLLHGDTTGEEGSMERAAVVPSTPKVWEIVYMGARALTVVCDTLADAQYYDTANTRKGRQTNFDRVYLAKVGIFQGIFSAVAAGVFTFESQPAYHARLKAALGDQREVATRIESLVYLTFSILMAKSVVKIVTGALTWSDGGVEAIDTSTRFGKMKKFVKDKEYLVMVGLATASMEAIIVSLLLYHDAVERGLLKKLEGKTAPPAYRDLREEFVWLTFRDIVSLVPLLFEFLYTKEGVKIWGGKPISSTLYISSMLTRLAANVASIALHGVGVFKYGDPK</sequence>
<feature type="transmembrane region" description="Helical" evidence="2">
    <location>
        <begin position="1975"/>
        <end position="1998"/>
    </location>
</feature>
<reference evidence="4 5" key="1">
    <citation type="submission" date="2018-10" db="EMBL/GenBank/DDBJ databases">
        <title>Paraburkholderia sp. 7MK8-2, isolated from soil.</title>
        <authorList>
            <person name="Gao Z.-H."/>
            <person name="Qiu L.-H."/>
        </authorList>
    </citation>
    <scope>NUCLEOTIDE SEQUENCE [LARGE SCALE GENOMIC DNA]</scope>
    <source>
        <strain evidence="4 5">7MK8-2</strain>
    </source>
</reference>
<organism evidence="4 5">
    <name type="scientific">Trinickia fusca</name>
    <dbReference type="NCBI Taxonomy" id="2419777"/>
    <lineage>
        <taxon>Bacteria</taxon>
        <taxon>Pseudomonadati</taxon>
        <taxon>Pseudomonadota</taxon>
        <taxon>Betaproteobacteria</taxon>
        <taxon>Burkholderiales</taxon>
        <taxon>Burkholderiaceae</taxon>
        <taxon>Trinickia</taxon>
    </lineage>
</organism>
<dbReference type="OrthoDB" id="9020765at2"/>
<dbReference type="PANTHER" id="PTHR34512">
    <property type="entry name" value="CELL SURFACE PROTEIN"/>
    <property type="match status" value="1"/>
</dbReference>
<dbReference type="RefSeq" id="WP_121278373.1">
    <property type="nucleotide sequence ID" value="NZ_RBZV01000005.1"/>
</dbReference>
<dbReference type="Pfam" id="PF13385">
    <property type="entry name" value="Laminin_G_3"/>
    <property type="match status" value="2"/>
</dbReference>
<dbReference type="SMART" id="SM00564">
    <property type="entry name" value="PQQ"/>
    <property type="match status" value="7"/>
</dbReference>
<evidence type="ECO:0000313" key="4">
    <source>
        <dbReference type="EMBL" id="RKP47424.1"/>
    </source>
</evidence>
<dbReference type="InterPro" id="IPR011047">
    <property type="entry name" value="Quinoprotein_ADH-like_sf"/>
</dbReference>
<gene>
    <name evidence="4" type="ORF">D7S89_14300</name>
</gene>
<dbReference type="SUPFAM" id="SSF49899">
    <property type="entry name" value="Concanavalin A-like lectins/glucanases"/>
    <property type="match status" value="2"/>
</dbReference>
<feature type="transmembrane region" description="Helical" evidence="2">
    <location>
        <begin position="2092"/>
        <end position="2114"/>
    </location>
</feature>
<evidence type="ECO:0000313" key="5">
    <source>
        <dbReference type="Proteomes" id="UP000280434"/>
    </source>
</evidence>
<name>A0A494XH44_9BURK</name>
<feature type="domain" description="Pyrrolo-quinoline quinone repeat" evidence="3">
    <location>
        <begin position="650"/>
        <end position="817"/>
    </location>
</feature>
<feature type="transmembrane region" description="Helical" evidence="2">
    <location>
        <begin position="2190"/>
        <end position="2211"/>
    </location>
</feature>
<dbReference type="InterPro" id="IPR002372">
    <property type="entry name" value="PQQ_rpt_dom"/>
</dbReference>
<comment type="caution">
    <text evidence="4">The sequence shown here is derived from an EMBL/GenBank/DDBJ whole genome shotgun (WGS) entry which is preliminary data.</text>
</comment>
<dbReference type="Gene3D" id="2.60.120.200">
    <property type="match status" value="2"/>
</dbReference>
<keyword evidence="5" id="KW-1185">Reference proteome</keyword>
<proteinExistence type="predicted"/>
<dbReference type="Gene3D" id="1.20.120.20">
    <property type="entry name" value="Apolipoprotein"/>
    <property type="match status" value="1"/>
</dbReference>
<dbReference type="SUPFAM" id="SSF50998">
    <property type="entry name" value="Quinoprotein alcohol dehydrogenase-like"/>
    <property type="match status" value="2"/>
</dbReference>
<dbReference type="EMBL" id="RBZV01000005">
    <property type="protein sequence ID" value="RKP47424.1"/>
    <property type="molecule type" value="Genomic_DNA"/>
</dbReference>
<feature type="domain" description="Pyrrolo-quinoline quinone repeat" evidence="3">
    <location>
        <begin position="144"/>
        <end position="355"/>
    </location>
</feature>
<dbReference type="PANTHER" id="PTHR34512:SF30">
    <property type="entry name" value="OUTER MEMBRANE PROTEIN ASSEMBLY FACTOR BAMB"/>
    <property type="match status" value="1"/>
</dbReference>
<feature type="region of interest" description="Disordered" evidence="1">
    <location>
        <begin position="1828"/>
        <end position="1855"/>
    </location>
</feature>
<keyword evidence="2" id="KW-0812">Transmembrane</keyword>
<evidence type="ECO:0000256" key="1">
    <source>
        <dbReference type="SAM" id="MobiDB-lite"/>
    </source>
</evidence>
<evidence type="ECO:0000259" key="3">
    <source>
        <dbReference type="Pfam" id="PF13360"/>
    </source>
</evidence>
<dbReference type="Pfam" id="PF13360">
    <property type="entry name" value="PQQ_2"/>
    <property type="match status" value="2"/>
</dbReference>
<keyword evidence="2" id="KW-1133">Transmembrane helix</keyword>
<dbReference type="InterPro" id="IPR013320">
    <property type="entry name" value="ConA-like_dom_sf"/>
</dbReference>
<dbReference type="Gene3D" id="2.130.10.10">
    <property type="entry name" value="YVTN repeat-like/Quinoprotein amine dehydrogenase"/>
    <property type="match status" value="3"/>
</dbReference>
<evidence type="ECO:0000256" key="2">
    <source>
        <dbReference type="SAM" id="Phobius"/>
    </source>
</evidence>
<accession>A0A494XH44</accession>
<keyword evidence="2" id="KW-0472">Membrane</keyword>
<dbReference type="InterPro" id="IPR015943">
    <property type="entry name" value="WD40/YVTN_repeat-like_dom_sf"/>
</dbReference>
<protein>
    <recommendedName>
        <fullName evidence="3">Pyrrolo-quinoline quinone repeat domain-containing protein</fullName>
    </recommendedName>
</protein>
<dbReference type="Proteomes" id="UP000280434">
    <property type="component" value="Unassembled WGS sequence"/>
</dbReference>
<dbReference type="InterPro" id="IPR018391">
    <property type="entry name" value="PQQ_b-propeller_rpt"/>
</dbReference>